<evidence type="ECO:0000313" key="4">
    <source>
        <dbReference type="Proteomes" id="UP000237921"/>
    </source>
</evidence>
<protein>
    <recommendedName>
        <fullName evidence="5">Lipoprotein</fullName>
    </recommendedName>
</protein>
<evidence type="ECO:0000256" key="1">
    <source>
        <dbReference type="SAM" id="MobiDB-lite"/>
    </source>
</evidence>
<dbReference type="PROSITE" id="PS51257">
    <property type="entry name" value="PROKAR_LIPOPROTEIN"/>
    <property type="match status" value="1"/>
</dbReference>
<organism evidence="3 4">
    <name type="scientific">Acinetobacter nosocomialis</name>
    <dbReference type="NCBI Taxonomy" id="106654"/>
    <lineage>
        <taxon>Bacteria</taxon>
        <taxon>Pseudomonadati</taxon>
        <taxon>Pseudomonadota</taxon>
        <taxon>Gammaproteobacteria</taxon>
        <taxon>Moraxellales</taxon>
        <taxon>Moraxellaceae</taxon>
        <taxon>Acinetobacter</taxon>
        <taxon>Acinetobacter calcoaceticus/baumannii complex</taxon>
    </lineage>
</organism>
<feature type="chain" id="PRO_5014875765" description="Lipoprotein" evidence="2">
    <location>
        <begin position="19"/>
        <end position="258"/>
    </location>
</feature>
<name>A0A2L1VFG8_ACINO</name>
<sequence length="258" mass="26960">MKTVLGVSLLALTLAACGGGGGGDSSSSNNEGNNPPVSKAEVKGIYTGKTNQEQNVVGLVDKNNKFWFLYSAPYSSGIAGFMTGNFTVSGNTIKANSGKDFYFGGATVYNTSISGTVDSNKSLKGTITYSPSNQVTFDTVYETDLNNTASNLATIAGTYYGESVIVQGIEDANLTISNTGVISGKGQSGCTFSGKIAAEENAPYYNVDLVFGYSPCYLAGQSVNGVAYYDSADKTLYAVTESSNRDNAVLFLGTKNLR</sequence>
<accession>A0A2L1VFG8</accession>
<dbReference type="RefSeq" id="WP_002123526.1">
    <property type="nucleotide sequence ID" value="NZ_CP014019.1"/>
</dbReference>
<dbReference type="Proteomes" id="UP000237921">
    <property type="component" value="Chromosome"/>
</dbReference>
<evidence type="ECO:0008006" key="5">
    <source>
        <dbReference type="Google" id="ProtNLM"/>
    </source>
</evidence>
<feature type="region of interest" description="Disordered" evidence="1">
    <location>
        <begin position="21"/>
        <end position="40"/>
    </location>
</feature>
<proteinExistence type="predicted"/>
<gene>
    <name evidence="3" type="ORF">AL533_06070</name>
</gene>
<keyword evidence="2" id="KW-0732">Signal</keyword>
<reference evidence="4" key="1">
    <citation type="submission" date="2017-12" db="EMBL/GenBank/DDBJ databases">
        <title>FDA dAtabase for Regulatory Grade micrObial Sequences (FDA-ARGOS): Supporting development and validation of Infectious Disease Dx tests.</title>
        <authorList>
            <person name="Hoffmann M."/>
            <person name="Allard M."/>
            <person name="Evans P."/>
            <person name="Brown E."/>
            <person name="Tallon L."/>
            <person name="Sadzewicz L."/>
            <person name="Sengamalay N."/>
            <person name="Ott S."/>
            <person name="Godinez A."/>
            <person name="Nagaraj S."/>
            <person name="Vavikolanu K."/>
            <person name="Aluvathingal J."/>
            <person name="Nadendla S."/>
            <person name="Sichtig H."/>
        </authorList>
    </citation>
    <scope>NUCLEOTIDE SEQUENCE [LARGE SCALE GENOMIC DNA]</scope>
    <source>
        <strain evidence="4">FDAARGOS_129</strain>
    </source>
</reference>
<feature type="signal peptide" evidence="2">
    <location>
        <begin position="1"/>
        <end position="18"/>
    </location>
</feature>
<dbReference type="AlphaFoldDB" id="A0A2L1VFG8"/>
<evidence type="ECO:0000256" key="2">
    <source>
        <dbReference type="SAM" id="SignalP"/>
    </source>
</evidence>
<evidence type="ECO:0000313" key="3">
    <source>
        <dbReference type="EMBL" id="AVF43979.1"/>
    </source>
</evidence>
<feature type="compositionally biased region" description="Low complexity" evidence="1">
    <location>
        <begin position="25"/>
        <end position="34"/>
    </location>
</feature>
<dbReference type="EMBL" id="CP014019">
    <property type="protein sequence ID" value="AVF43979.1"/>
    <property type="molecule type" value="Genomic_DNA"/>
</dbReference>